<dbReference type="Gene3D" id="2.170.120.40">
    <property type="entry name" value="YbbR-like domain"/>
    <property type="match status" value="1"/>
</dbReference>
<keyword evidence="1" id="KW-0812">Transmembrane</keyword>
<reference evidence="2 3" key="1">
    <citation type="submission" date="2018-07" db="EMBL/GenBank/DDBJ databases">
        <title>Genomic Encyclopedia of Type Strains, Phase III (KMG-III): the genomes of soil and plant-associated and newly described type strains.</title>
        <authorList>
            <person name="Whitman W."/>
        </authorList>
    </citation>
    <scope>NUCLEOTIDE SEQUENCE [LARGE SCALE GENOMIC DNA]</scope>
    <source>
        <strain evidence="2 3">CECT 7946</strain>
    </source>
</reference>
<dbReference type="AlphaFoldDB" id="A0A3D9GQA4"/>
<dbReference type="Proteomes" id="UP000256980">
    <property type="component" value="Unassembled WGS sequence"/>
</dbReference>
<dbReference type="PANTHER" id="PTHR37804">
    <property type="entry name" value="CDAA REGULATORY PROTEIN CDAR"/>
    <property type="match status" value="1"/>
</dbReference>
<keyword evidence="3" id="KW-1185">Reference proteome</keyword>
<evidence type="ECO:0000313" key="2">
    <source>
        <dbReference type="EMBL" id="RED38539.1"/>
    </source>
</evidence>
<organism evidence="2 3">
    <name type="scientific">Winogradskyella eximia</name>
    <dbReference type="NCBI Taxonomy" id="262006"/>
    <lineage>
        <taxon>Bacteria</taxon>
        <taxon>Pseudomonadati</taxon>
        <taxon>Bacteroidota</taxon>
        <taxon>Flavobacteriia</taxon>
        <taxon>Flavobacteriales</taxon>
        <taxon>Flavobacteriaceae</taxon>
        <taxon>Winogradskyella</taxon>
    </lineage>
</organism>
<dbReference type="PANTHER" id="PTHR37804:SF1">
    <property type="entry name" value="CDAA REGULATORY PROTEIN CDAR"/>
    <property type="match status" value="1"/>
</dbReference>
<comment type="caution">
    <text evidence="2">The sequence shown here is derived from an EMBL/GenBank/DDBJ whole genome shotgun (WGS) entry which is preliminary data.</text>
</comment>
<name>A0A3D9GQA4_9FLAO</name>
<dbReference type="InterPro" id="IPR053154">
    <property type="entry name" value="c-di-AMP_regulator"/>
</dbReference>
<accession>A0A3D9GQA4</accession>
<protein>
    <submittedName>
        <fullName evidence="2">YbbR-like protein</fullName>
    </submittedName>
</protein>
<dbReference type="EMBL" id="QRDV01000010">
    <property type="protein sequence ID" value="RED38539.1"/>
    <property type="molecule type" value="Genomic_DNA"/>
</dbReference>
<dbReference type="Gene3D" id="2.170.120.30">
    <property type="match status" value="1"/>
</dbReference>
<keyword evidence="1" id="KW-0472">Membrane</keyword>
<gene>
    <name evidence="2" type="ORF">DFQ10_11045</name>
</gene>
<sequence>MNSKKKMNIIDQLKKRSVKRFSLFFAISFVFLIISKLSNDYKQTIKLKVNLVGFEDEILLKNDSSNYIIAYVEAKGFALVPLMFKNSKVLQVNAKKDVTVKSNHFIFDVQKHKFLIESQLGNSYDLVSVLPDTLLISYSKRASKKVPITLKQTINYAVGYDLKGDFKFDTDSVKIVGAASEVNKINTITTEDLVLKDINSKINKSLKLDISDYQNIEIFPKSIMVSAEVARFTEGTVDIPLTITHQPNNVTINYFPKTVSISYYVDLENYNAVNASDFKVECDYAELEENQTYLVPKVVNKPDFVKHINIKQKRIDFIKL</sequence>
<evidence type="ECO:0000313" key="3">
    <source>
        <dbReference type="Proteomes" id="UP000256980"/>
    </source>
</evidence>
<dbReference type="InterPro" id="IPR012505">
    <property type="entry name" value="YbbR"/>
</dbReference>
<feature type="transmembrane region" description="Helical" evidence="1">
    <location>
        <begin position="21"/>
        <end position="38"/>
    </location>
</feature>
<dbReference type="Pfam" id="PF07949">
    <property type="entry name" value="YbbR"/>
    <property type="match status" value="1"/>
</dbReference>
<keyword evidence="1" id="KW-1133">Transmembrane helix</keyword>
<proteinExistence type="predicted"/>
<dbReference type="OrthoDB" id="1150187at2"/>
<evidence type="ECO:0000256" key="1">
    <source>
        <dbReference type="SAM" id="Phobius"/>
    </source>
</evidence>